<evidence type="ECO:0000313" key="3">
    <source>
        <dbReference type="EMBL" id="OOC63180.1"/>
    </source>
</evidence>
<evidence type="ECO:0000259" key="1">
    <source>
        <dbReference type="PROSITE" id="PS51186"/>
    </source>
</evidence>
<dbReference type="EMBL" id="MRVI01000001">
    <property type="protein sequence ID" value="OOC63180.1"/>
    <property type="molecule type" value="Genomic_DNA"/>
</dbReference>
<dbReference type="Proteomes" id="UP000189059">
    <property type="component" value="Unassembled WGS sequence"/>
</dbReference>
<dbReference type="Gene3D" id="3.40.630.30">
    <property type="match status" value="1"/>
</dbReference>
<dbReference type="RefSeq" id="WP_077567922.1">
    <property type="nucleotide sequence ID" value="NZ_CP016809.1"/>
</dbReference>
<name>A0A1B2E422_9BACL</name>
<reference evidence="3 4" key="2">
    <citation type="submission" date="2016-12" db="EMBL/GenBank/DDBJ databases">
        <title>Genome sequencing and description of Paenibacillus sp. nov. from high altitude lake in the Indian Trans- Himalayas.</title>
        <authorList>
            <person name="Kiran S."/>
            <person name="Swarnkar M.K."/>
            <person name="Rana A."/>
            <person name="Tewari R."/>
            <person name="Gulati A."/>
        </authorList>
    </citation>
    <scope>NUCLEOTIDE SEQUENCE [LARGE SCALE GENOMIC DNA]</scope>
    <source>
        <strain evidence="3 4">IHBB 9951</strain>
    </source>
</reference>
<dbReference type="OrthoDB" id="9795206at2"/>
<dbReference type="AlphaFoldDB" id="A0A1B2E422"/>
<dbReference type="PANTHER" id="PTHR43415:SF4">
    <property type="entry name" value="N-ACETYLTRANSFERASE DOMAIN-CONTAINING PROTEIN"/>
    <property type="match status" value="1"/>
</dbReference>
<dbReference type="KEGG" id="pib:BBD41_19900"/>
<dbReference type="SUPFAM" id="SSF55729">
    <property type="entry name" value="Acyl-CoA N-acyltransferases (Nat)"/>
    <property type="match status" value="1"/>
</dbReference>
<sequence length="198" mass="23201">MQNIVIQGNLVTLRTRRQEDTPVLYELIYGTDNPEWKQYDAPYFPLKHVSYEVFETQWNSDLESGRFPSDLLIEVQGQTIGLVTFYWEHEPSRWLEAGIIIYDPLHWSGGYGTEALSLWVDCLFRHLDIARVGITTWSGNPRMMRCAEKIGMRLEGRMRKCRYYNGVYYDSIRMGVLREEWEERTASSEPSCVGQSIK</sequence>
<feature type="domain" description="N-acetyltransferase" evidence="1">
    <location>
        <begin position="11"/>
        <end position="179"/>
    </location>
</feature>
<keyword evidence="2" id="KW-0808">Transferase</keyword>
<evidence type="ECO:0000313" key="2">
    <source>
        <dbReference type="EMBL" id="ANY74647.1"/>
    </source>
</evidence>
<accession>A0A1B2E422</accession>
<gene>
    <name evidence="3" type="ORF">BBD40_15710</name>
    <name evidence="2" type="ORF">BBD41_19900</name>
</gene>
<dbReference type="GO" id="GO:0016747">
    <property type="term" value="F:acyltransferase activity, transferring groups other than amino-acyl groups"/>
    <property type="evidence" value="ECO:0007669"/>
    <property type="project" value="InterPro"/>
</dbReference>
<dbReference type="PROSITE" id="PS51186">
    <property type="entry name" value="GNAT"/>
    <property type="match status" value="1"/>
</dbReference>
<dbReference type="EMBL" id="CP016809">
    <property type="protein sequence ID" value="ANY74647.1"/>
    <property type="molecule type" value="Genomic_DNA"/>
</dbReference>
<organism evidence="2">
    <name type="scientific">Paenibacillus ihbetae</name>
    <dbReference type="NCBI Taxonomy" id="1870820"/>
    <lineage>
        <taxon>Bacteria</taxon>
        <taxon>Bacillati</taxon>
        <taxon>Bacillota</taxon>
        <taxon>Bacilli</taxon>
        <taxon>Bacillales</taxon>
        <taxon>Paenibacillaceae</taxon>
        <taxon>Paenibacillus</taxon>
    </lineage>
</organism>
<proteinExistence type="predicted"/>
<dbReference type="PANTHER" id="PTHR43415">
    <property type="entry name" value="SPERMIDINE N(1)-ACETYLTRANSFERASE"/>
    <property type="match status" value="1"/>
</dbReference>
<evidence type="ECO:0000313" key="4">
    <source>
        <dbReference type="Proteomes" id="UP000189059"/>
    </source>
</evidence>
<dbReference type="InterPro" id="IPR000182">
    <property type="entry name" value="GNAT_dom"/>
</dbReference>
<keyword evidence="4" id="KW-1185">Reference proteome</keyword>
<dbReference type="InterPro" id="IPR016181">
    <property type="entry name" value="Acyl_CoA_acyltransferase"/>
</dbReference>
<reference evidence="2" key="1">
    <citation type="submission" date="2016-08" db="EMBL/GenBank/DDBJ databases">
        <title>Complete Genome Seqeunce of Paenibacillus sp. nov. IHBB 9852 from high altitute lake of Indian trans-Himalayas.</title>
        <authorList>
            <person name="Kiran S."/>
            <person name="Swarnkar M.K."/>
            <person name="Rana A."/>
            <person name="Tewari R."/>
            <person name="Gulati A."/>
        </authorList>
    </citation>
    <scope>NUCLEOTIDE SEQUENCE [LARGE SCALE GENOMIC DNA]</scope>
    <source>
        <strain evidence="2">IHBB 9852</strain>
    </source>
</reference>
<protein>
    <submittedName>
        <fullName evidence="2">GNAT family N-acetyltransferase</fullName>
    </submittedName>
</protein>
<dbReference type="Pfam" id="PF13302">
    <property type="entry name" value="Acetyltransf_3"/>
    <property type="match status" value="1"/>
</dbReference>